<dbReference type="AlphaFoldDB" id="A0A6J7ETN0"/>
<proteinExistence type="predicted"/>
<dbReference type="EMBL" id="CAFBLU010000052">
    <property type="protein sequence ID" value="CAB4882753.1"/>
    <property type="molecule type" value="Genomic_DNA"/>
</dbReference>
<organism evidence="2">
    <name type="scientific">freshwater metagenome</name>
    <dbReference type="NCBI Taxonomy" id="449393"/>
    <lineage>
        <taxon>unclassified sequences</taxon>
        <taxon>metagenomes</taxon>
        <taxon>ecological metagenomes</taxon>
    </lineage>
</organism>
<evidence type="ECO:0000313" key="2">
    <source>
        <dbReference type="EMBL" id="CAB4882753.1"/>
    </source>
</evidence>
<evidence type="ECO:0000256" key="1">
    <source>
        <dbReference type="SAM" id="MobiDB-lite"/>
    </source>
</evidence>
<feature type="region of interest" description="Disordered" evidence="1">
    <location>
        <begin position="709"/>
        <end position="728"/>
    </location>
</feature>
<gene>
    <name evidence="2" type="ORF">UFOPK3444_01602</name>
</gene>
<reference evidence="2" key="1">
    <citation type="submission" date="2020-05" db="EMBL/GenBank/DDBJ databases">
        <authorList>
            <person name="Chiriac C."/>
            <person name="Salcher M."/>
            <person name="Ghai R."/>
            <person name="Kavagutti S V."/>
        </authorList>
    </citation>
    <scope>NUCLEOTIDE SEQUENCE</scope>
</reference>
<protein>
    <submittedName>
        <fullName evidence="2">Unannotated protein</fullName>
    </submittedName>
</protein>
<name>A0A6J7ETN0_9ZZZZ</name>
<accession>A0A6J7ETN0</accession>
<sequence length="771" mass="82643">MTTVITSIKAVSFGSSSQGKATVSLVPTTSGKKAIALCTAATLKVNVDGVVVQQEPLYIDSTSCITKAPVVDTGTASRCDITDTSDCLYPFPNDYFTTPDSTKATGKRLNYKLLSMPITVPTLFAGRKYFNPAELNKFDGFSPGSMMITHVPGLTSNAAIAATGMPTVNNIGKYSETNQAAVLIDVATGARQPIWAENGQGYSDATIDKVDAIPADSANLVIHPAKNLQDGHRYIVALRNLKTAAGAAIPVSDGFRLFRDRLVTKSSIVESRRVQMEAIFKTLKTAGIDRSSLNLAWDFTVASTRSLSERALKIRDNAFAQLGDTSMGDNVIQGTSPVWHITSVTESPSDADSARTIDGTIEVPCYLTSTNCATGGVFNYGSDGLPAQLPGSKQLAKFRCTIPQSATDGNGPMYTTLYGHGLFGSINEVGSRNVRQFGNENRMVVCGSNWSGMASDGDFGPEDDTITASGILGDLSNMAKISDRLQQGYLNFMFLGRALSHTSGLTTDAAFALTKGGHSAAYNKNYITYYGNSQGGIAGGGLTALSPDITRSVLYVGAMNYSMLLPRSTDFDEFKPYFYPVYTKLSQRPLLFGLMQISWDRGEPDGYANHITSNPLPNTPVKHVTMEMSFGDHQVSNVATLVEARTLGLKVRQPYLEANRDTYGAATPWGLSTLGAMPLSDNGLIVWDIGPMRYPADPAPCRVRTEQTFCGTPAPPSDNEPNRLGGDPHDQNIRTMATLRQQIGDYIKPNGHLNEVCGILPCFGSAYTGAP</sequence>